<keyword evidence="2" id="KW-1185">Reference proteome</keyword>
<proteinExistence type="predicted"/>
<gene>
    <name evidence="1" type="ORF">AVEN_83068_1</name>
</gene>
<dbReference type="EMBL" id="BGPR01000024">
    <property type="protein sequence ID" value="GBL80975.1"/>
    <property type="molecule type" value="Genomic_DNA"/>
</dbReference>
<reference evidence="1 2" key="1">
    <citation type="journal article" date="2019" name="Sci. Rep.">
        <title>Orb-weaving spider Araneus ventricosus genome elucidates the spidroin gene catalogue.</title>
        <authorList>
            <person name="Kono N."/>
            <person name="Nakamura H."/>
            <person name="Ohtoshi R."/>
            <person name="Moran D.A.P."/>
            <person name="Shinohara A."/>
            <person name="Yoshida Y."/>
            <person name="Fujiwara M."/>
            <person name="Mori M."/>
            <person name="Tomita M."/>
            <person name="Arakawa K."/>
        </authorList>
    </citation>
    <scope>NUCLEOTIDE SEQUENCE [LARGE SCALE GENOMIC DNA]</scope>
</reference>
<evidence type="ECO:0000313" key="2">
    <source>
        <dbReference type="Proteomes" id="UP000499080"/>
    </source>
</evidence>
<comment type="caution">
    <text evidence="1">The sequence shown here is derived from an EMBL/GenBank/DDBJ whole genome shotgun (WGS) entry which is preliminary data.</text>
</comment>
<name>A0A4Y2AP22_ARAVE</name>
<accession>A0A4Y2AP22</accession>
<organism evidence="1 2">
    <name type="scientific">Araneus ventricosus</name>
    <name type="common">Orbweaver spider</name>
    <name type="synonym">Epeira ventricosa</name>
    <dbReference type="NCBI Taxonomy" id="182803"/>
    <lineage>
        <taxon>Eukaryota</taxon>
        <taxon>Metazoa</taxon>
        <taxon>Ecdysozoa</taxon>
        <taxon>Arthropoda</taxon>
        <taxon>Chelicerata</taxon>
        <taxon>Arachnida</taxon>
        <taxon>Araneae</taxon>
        <taxon>Araneomorphae</taxon>
        <taxon>Entelegynae</taxon>
        <taxon>Araneoidea</taxon>
        <taxon>Araneidae</taxon>
        <taxon>Araneus</taxon>
    </lineage>
</organism>
<dbReference type="Proteomes" id="UP000499080">
    <property type="component" value="Unassembled WGS sequence"/>
</dbReference>
<protein>
    <submittedName>
        <fullName evidence="1">Uncharacterized protein</fullName>
    </submittedName>
</protein>
<evidence type="ECO:0000313" key="1">
    <source>
        <dbReference type="EMBL" id="GBL80975.1"/>
    </source>
</evidence>
<sequence>MEAPVPYQNGKSRYPSVQNITWLTSRKDGGLVREARLCSKEDQLCIRDWPTINSSRVERPLVGLSRKFEEGWRLRCRSLHGSKGAAALQPQMDEPPLHVWYGFWHAGILPKTYNYQEKRLCFTS</sequence>
<dbReference type="AlphaFoldDB" id="A0A4Y2AP22"/>